<evidence type="ECO:0000313" key="2">
    <source>
        <dbReference type="Proteomes" id="UP000663887"/>
    </source>
</evidence>
<dbReference type="Gene3D" id="3.40.30.10">
    <property type="entry name" value="Glutaredoxin"/>
    <property type="match status" value="1"/>
</dbReference>
<dbReference type="InterPro" id="IPR032801">
    <property type="entry name" value="PXL2A/B/C"/>
</dbReference>
<protein>
    <recommendedName>
        <fullName evidence="3">Redoxin domain-containing protein</fullName>
    </recommendedName>
</protein>
<gene>
    <name evidence="1" type="ORF">XDN619_LOCUS22569</name>
</gene>
<proteinExistence type="predicted"/>
<evidence type="ECO:0008006" key="3">
    <source>
        <dbReference type="Google" id="ProtNLM"/>
    </source>
</evidence>
<dbReference type="Proteomes" id="UP000663887">
    <property type="component" value="Unassembled WGS sequence"/>
</dbReference>
<evidence type="ECO:0000313" key="1">
    <source>
        <dbReference type="EMBL" id="CAF2120277.1"/>
    </source>
</evidence>
<reference evidence="1" key="1">
    <citation type="submission" date="2021-02" db="EMBL/GenBank/DDBJ databases">
        <authorList>
            <person name="Nowell W R."/>
        </authorList>
    </citation>
    <scope>NUCLEOTIDE SEQUENCE</scope>
</reference>
<name>A0A816V772_9BILA</name>
<dbReference type="AlphaFoldDB" id="A0A816V772"/>
<dbReference type="Pfam" id="PF13911">
    <property type="entry name" value="AhpC-TSA_2"/>
    <property type="match status" value="1"/>
</dbReference>
<dbReference type="EMBL" id="CAJNRG010010205">
    <property type="protein sequence ID" value="CAF2120277.1"/>
    <property type="molecule type" value="Genomic_DNA"/>
</dbReference>
<organism evidence="1 2">
    <name type="scientific">Rotaria magnacalcarata</name>
    <dbReference type="NCBI Taxonomy" id="392030"/>
    <lineage>
        <taxon>Eukaryota</taxon>
        <taxon>Metazoa</taxon>
        <taxon>Spiralia</taxon>
        <taxon>Gnathifera</taxon>
        <taxon>Rotifera</taxon>
        <taxon>Eurotatoria</taxon>
        <taxon>Bdelloidea</taxon>
        <taxon>Philodinida</taxon>
        <taxon>Philodinidae</taxon>
        <taxon>Rotaria</taxon>
    </lineage>
</organism>
<sequence>MNKSMIIEDAMSELNSILSSAQAQFISDPKKFFSQDRISSFTSSIDSVRQWKNEVECPFEIYCDSDRRLYHYFGFPGKAYARVWNVQTLDYYVEQKLNGKKLPTALDKNDDPNQMGGNVIIDQNGQVIWVYKSKSPTDRPSVKQLQCILER</sequence>
<comment type="caution">
    <text evidence="1">The sequence shown here is derived from an EMBL/GenBank/DDBJ whole genome shotgun (WGS) entry which is preliminary data.</text>
</comment>
<accession>A0A816V772</accession>